<evidence type="ECO:0000256" key="1">
    <source>
        <dbReference type="ARBA" id="ARBA00006484"/>
    </source>
</evidence>
<evidence type="ECO:0000256" key="2">
    <source>
        <dbReference type="ARBA" id="ARBA00023002"/>
    </source>
</evidence>
<reference evidence="3 4" key="1">
    <citation type="submission" date="2018-07" db="EMBL/GenBank/DDBJ databases">
        <title>Genomic Encyclopedia of Type Strains, Phase IV (KMG-IV): sequencing the most valuable type-strain genomes for metagenomic binning, comparative biology and taxonomic classification.</title>
        <authorList>
            <person name="Goeker M."/>
        </authorList>
    </citation>
    <scope>NUCLEOTIDE SEQUENCE [LARGE SCALE GENOMIC DNA]</scope>
    <source>
        <strain evidence="3 4">DSM 26407</strain>
    </source>
</reference>
<dbReference type="PANTHER" id="PTHR43639">
    <property type="entry name" value="OXIDOREDUCTASE, SHORT-CHAIN DEHYDROGENASE/REDUCTASE FAMILY (AFU_ORTHOLOGUE AFUA_5G02870)"/>
    <property type="match status" value="1"/>
</dbReference>
<dbReference type="PANTHER" id="PTHR43639:SF1">
    <property type="entry name" value="SHORT-CHAIN DEHYDROGENASE_REDUCTASE FAMILY PROTEIN"/>
    <property type="match status" value="1"/>
</dbReference>
<organism evidence="3 4">
    <name type="scientific">Thioalbus denitrificans</name>
    <dbReference type="NCBI Taxonomy" id="547122"/>
    <lineage>
        <taxon>Bacteria</taxon>
        <taxon>Pseudomonadati</taxon>
        <taxon>Pseudomonadota</taxon>
        <taxon>Gammaproteobacteria</taxon>
        <taxon>Chromatiales</taxon>
        <taxon>Ectothiorhodospiraceae</taxon>
        <taxon>Thioalbus</taxon>
    </lineage>
</organism>
<dbReference type="InterPro" id="IPR020904">
    <property type="entry name" value="Sc_DH/Rdtase_CS"/>
</dbReference>
<dbReference type="PROSITE" id="PS00061">
    <property type="entry name" value="ADH_SHORT"/>
    <property type="match status" value="1"/>
</dbReference>
<sequence>MTHETSLTGRVALITGAAHRIGATTARLLHGEGMNIVVHYRGSTAAAEALAAELNAARPDSVVTLSADLHDTAGLDALVERAAAAWGRLDVLVNNASSFYPTPMGEVTEAQWDDLMGSNLKAPFFLSQAAAPRLRAGGGCIVNIVDIHADRPLKGYPVYSMAKAGLVMLTKTLARELGPEIRVNAVAPGAILWPENEAELDSAAQREIIGRTALKRQGDPIDIARAVRFLVRDAVYTSGHVLTVDGGRSLQH</sequence>
<dbReference type="FunFam" id="3.40.50.720:FF:000084">
    <property type="entry name" value="Short-chain dehydrogenase reductase"/>
    <property type="match status" value="1"/>
</dbReference>
<accession>A0A369CIU5</accession>
<dbReference type="AlphaFoldDB" id="A0A369CIU5"/>
<evidence type="ECO:0000313" key="4">
    <source>
        <dbReference type="Proteomes" id="UP000252707"/>
    </source>
</evidence>
<dbReference type="SUPFAM" id="SSF51735">
    <property type="entry name" value="NAD(P)-binding Rossmann-fold domains"/>
    <property type="match status" value="1"/>
</dbReference>
<keyword evidence="2" id="KW-0560">Oxidoreductase</keyword>
<dbReference type="EMBL" id="QPJY01000001">
    <property type="protein sequence ID" value="RCX33005.1"/>
    <property type="molecule type" value="Genomic_DNA"/>
</dbReference>
<name>A0A369CIU5_9GAMM</name>
<dbReference type="Pfam" id="PF13561">
    <property type="entry name" value="adh_short_C2"/>
    <property type="match status" value="1"/>
</dbReference>
<evidence type="ECO:0000313" key="3">
    <source>
        <dbReference type="EMBL" id="RCX33005.1"/>
    </source>
</evidence>
<dbReference type="PRINTS" id="PR00080">
    <property type="entry name" value="SDRFAMILY"/>
</dbReference>
<dbReference type="PRINTS" id="PR00081">
    <property type="entry name" value="GDHRDH"/>
</dbReference>
<dbReference type="InterPro" id="IPR036291">
    <property type="entry name" value="NAD(P)-bd_dom_sf"/>
</dbReference>
<gene>
    <name evidence="3" type="ORF">DFQ59_101304</name>
</gene>
<dbReference type="Gene3D" id="3.40.50.720">
    <property type="entry name" value="NAD(P)-binding Rossmann-like Domain"/>
    <property type="match status" value="1"/>
</dbReference>
<comment type="similarity">
    <text evidence="1">Belongs to the short-chain dehydrogenases/reductases (SDR) family.</text>
</comment>
<protein>
    <submittedName>
        <fullName evidence="3">Pteridine reductase</fullName>
    </submittedName>
</protein>
<keyword evidence="4" id="KW-1185">Reference proteome</keyword>
<comment type="caution">
    <text evidence="3">The sequence shown here is derived from an EMBL/GenBank/DDBJ whole genome shotgun (WGS) entry which is preliminary data.</text>
</comment>
<proteinExistence type="inferred from homology"/>
<dbReference type="InterPro" id="IPR002347">
    <property type="entry name" value="SDR_fam"/>
</dbReference>
<dbReference type="Proteomes" id="UP000252707">
    <property type="component" value="Unassembled WGS sequence"/>
</dbReference>
<dbReference type="GO" id="GO:0016491">
    <property type="term" value="F:oxidoreductase activity"/>
    <property type="evidence" value="ECO:0007669"/>
    <property type="project" value="UniProtKB-KW"/>
</dbReference>
<dbReference type="NCBIfam" id="NF006598">
    <property type="entry name" value="PRK09135.1"/>
    <property type="match status" value="1"/>
</dbReference>